<protein>
    <submittedName>
        <fullName evidence="4">DegT/DnrJ/EryC1/StrS family aminotransferase</fullName>
    </submittedName>
</protein>
<dbReference type="Proteomes" id="UP000664265">
    <property type="component" value="Unassembled WGS sequence"/>
</dbReference>
<dbReference type="InterPro" id="IPR015421">
    <property type="entry name" value="PyrdxlP-dep_Trfase_major"/>
</dbReference>
<dbReference type="PANTHER" id="PTHR30244">
    <property type="entry name" value="TRANSAMINASE"/>
    <property type="match status" value="1"/>
</dbReference>
<evidence type="ECO:0000313" key="4">
    <source>
        <dbReference type="EMBL" id="MBO1363021.1"/>
    </source>
</evidence>
<gene>
    <name evidence="4" type="ORF">JHU38_04385</name>
</gene>
<evidence type="ECO:0000256" key="3">
    <source>
        <dbReference type="RuleBase" id="RU004508"/>
    </source>
</evidence>
<dbReference type="InterPro" id="IPR000653">
    <property type="entry name" value="DegT/StrS_aminotransferase"/>
</dbReference>
<dbReference type="PIRSF" id="PIRSF000390">
    <property type="entry name" value="PLP_StrS"/>
    <property type="match status" value="1"/>
</dbReference>
<keyword evidence="5" id="KW-1185">Reference proteome</keyword>
<dbReference type="CDD" id="cd00616">
    <property type="entry name" value="AHBA_syn"/>
    <property type="match status" value="1"/>
</dbReference>
<comment type="caution">
    <text evidence="4">The sequence shown here is derived from an EMBL/GenBank/DDBJ whole genome shotgun (WGS) entry which is preliminary data.</text>
</comment>
<dbReference type="PANTHER" id="PTHR30244:SF36">
    <property type="entry name" value="3-OXO-GLUCOSE-6-PHOSPHATE:GLUTAMATE AMINOTRANSFERASE"/>
    <property type="match status" value="1"/>
</dbReference>
<dbReference type="GO" id="GO:0008483">
    <property type="term" value="F:transaminase activity"/>
    <property type="evidence" value="ECO:0007669"/>
    <property type="project" value="UniProtKB-KW"/>
</dbReference>
<name>A0ABS3M4H5_9BACT</name>
<dbReference type="InterPro" id="IPR015424">
    <property type="entry name" value="PyrdxlP-dep_Trfase"/>
</dbReference>
<dbReference type="Gene3D" id="3.90.1150.10">
    <property type="entry name" value="Aspartate Aminotransferase, domain 1"/>
    <property type="match status" value="1"/>
</dbReference>
<dbReference type="Pfam" id="PF01041">
    <property type="entry name" value="DegT_DnrJ_EryC1"/>
    <property type="match status" value="1"/>
</dbReference>
<keyword evidence="1 3" id="KW-0663">Pyridoxal phosphate</keyword>
<evidence type="ECO:0000313" key="5">
    <source>
        <dbReference type="Proteomes" id="UP000664265"/>
    </source>
</evidence>
<dbReference type="InterPro" id="IPR015422">
    <property type="entry name" value="PyrdxlP-dep_Trfase_small"/>
</dbReference>
<dbReference type="Gene3D" id="3.40.640.10">
    <property type="entry name" value="Type I PLP-dependent aspartate aminotransferase-like (Major domain)"/>
    <property type="match status" value="1"/>
</dbReference>
<comment type="similarity">
    <text evidence="2 3">Belongs to the DegT/DnrJ/EryC1 family.</text>
</comment>
<dbReference type="EMBL" id="JAERMS010000008">
    <property type="protein sequence ID" value="MBO1363021.1"/>
    <property type="molecule type" value="Genomic_DNA"/>
</dbReference>
<keyword evidence="4" id="KW-0032">Aminotransferase</keyword>
<accession>A0ABS3M4H5</accession>
<proteinExistence type="inferred from homology"/>
<sequence>MERMKIEYLSLKKITEQHSEEIQEAANQVVASGWYLLGEATKTFETAYTDYIGTRHCIGCGNGLDALTLIFRAYKEMGKLKEGDEVIVPANTYIASILAITENGLKPVLVEPYYSSLELDDYLMKRAITNKTRAVLLVHLYGRCAMNEAIAEVCKRHQLMLIEDNAHAAGCTYNQRKTGHLGHAAGHSFYPTKNLGALGDAGAVTTDDDELATVVRSLGNYGSERKYFYAHKGRNSRIDELQAAVLDVKLKYLDRENQRRKDIAEYMIAHIDNPAISLSFDPIADNVHHIFPVFCDRRDDLRQYLHDNGIETALHYPVAPHRQRCYKSLNKLSFPVTEKLARTELSIPCNPTLTDNEVEYIVETLNRF</sequence>
<organism evidence="4 5">
    <name type="scientific">Prevotella illustrans</name>
    <dbReference type="NCBI Taxonomy" id="2800387"/>
    <lineage>
        <taxon>Bacteria</taxon>
        <taxon>Pseudomonadati</taxon>
        <taxon>Bacteroidota</taxon>
        <taxon>Bacteroidia</taxon>
        <taxon>Bacteroidales</taxon>
        <taxon>Prevotellaceae</taxon>
        <taxon>Prevotella</taxon>
    </lineage>
</organism>
<dbReference type="SUPFAM" id="SSF53383">
    <property type="entry name" value="PLP-dependent transferases"/>
    <property type="match status" value="1"/>
</dbReference>
<keyword evidence="4" id="KW-0808">Transferase</keyword>
<evidence type="ECO:0000256" key="2">
    <source>
        <dbReference type="ARBA" id="ARBA00037999"/>
    </source>
</evidence>
<evidence type="ECO:0000256" key="1">
    <source>
        <dbReference type="ARBA" id="ARBA00022898"/>
    </source>
</evidence>
<reference evidence="4 5" key="1">
    <citation type="submission" date="2021-01" db="EMBL/GenBank/DDBJ databases">
        <title>Prevotella A2931 sp. nov.</title>
        <authorList>
            <person name="Buhl M."/>
            <person name="Oberhettinger P."/>
        </authorList>
    </citation>
    <scope>NUCLEOTIDE SEQUENCE [LARGE SCALE GENOMIC DNA]</scope>
    <source>
        <strain evidence="4 5">A2931</strain>
    </source>
</reference>